<reference evidence="2 3" key="1">
    <citation type="submission" date="2016-10" db="EMBL/GenBank/DDBJ databases">
        <authorList>
            <person name="Varghese N."/>
            <person name="Submissions S."/>
        </authorList>
    </citation>
    <scope>NUCLEOTIDE SEQUENCE [LARGE SCALE GENOMIC DNA]</scope>
    <source>
        <strain evidence="2 3">DSM 21822</strain>
    </source>
</reference>
<feature type="compositionally biased region" description="Basic and acidic residues" evidence="1">
    <location>
        <begin position="32"/>
        <end position="42"/>
    </location>
</feature>
<feature type="region of interest" description="Disordered" evidence="1">
    <location>
        <begin position="32"/>
        <end position="62"/>
    </location>
</feature>
<dbReference type="Proteomes" id="UP000323300">
    <property type="component" value="Unassembled WGS sequence"/>
</dbReference>
<proteinExistence type="predicted"/>
<dbReference type="EMBL" id="FOSL01000008">
    <property type="protein sequence ID" value="SFK56907.1"/>
    <property type="molecule type" value="Genomic_DNA"/>
</dbReference>
<evidence type="ECO:0000256" key="1">
    <source>
        <dbReference type="SAM" id="MobiDB-lite"/>
    </source>
</evidence>
<sequence length="62" mass="7100">MKLGIRLTLDGLVKALKWKAYALAENGEYRYRPRRTAAEKSAQRPRKRPLISGEDSNDRAGR</sequence>
<accession>A0A1I4ALU9</accession>
<organism evidence="2 3">
    <name type="scientific">Neomesorhizobium albiziae</name>
    <dbReference type="NCBI Taxonomy" id="335020"/>
    <lineage>
        <taxon>Bacteria</taxon>
        <taxon>Pseudomonadati</taxon>
        <taxon>Pseudomonadota</taxon>
        <taxon>Alphaproteobacteria</taxon>
        <taxon>Hyphomicrobiales</taxon>
        <taxon>Phyllobacteriaceae</taxon>
        <taxon>Neomesorhizobium</taxon>
    </lineage>
</organism>
<evidence type="ECO:0000313" key="2">
    <source>
        <dbReference type="EMBL" id="SFK56907.1"/>
    </source>
</evidence>
<keyword evidence="3" id="KW-1185">Reference proteome</keyword>
<evidence type="ECO:0000313" key="3">
    <source>
        <dbReference type="Proteomes" id="UP000323300"/>
    </source>
</evidence>
<protein>
    <submittedName>
        <fullName evidence="2">Uncharacterized protein</fullName>
    </submittedName>
</protein>
<name>A0A1I4ALU9_9HYPH</name>
<dbReference type="AlphaFoldDB" id="A0A1I4ALU9"/>
<gene>
    <name evidence="2" type="ORF">SAMN04488498_108128</name>
</gene>